<dbReference type="Gramene" id="Zm00001eb396800_T001">
    <property type="protein sequence ID" value="Zm00001eb396800_P001"/>
    <property type="gene ID" value="Zm00001eb396800"/>
</dbReference>
<evidence type="ECO:0000313" key="2">
    <source>
        <dbReference type="Proteomes" id="UP000007305"/>
    </source>
</evidence>
<name>A0A804RAX1_MAIZE</name>
<dbReference type="InParanoid" id="A0A804RAX1"/>
<sequence length="165" mass="18380">MVSSSPSLGGSKATDGDVSNFTAFLQASPKSFVVVEFFTHWCNGHQPRSGAIFSHRLHKADHGRCYRFRSRHTEFMHLRIGMKAPSAVLEDGTTVVVKRLKEVVAGMREFEQQMELIGKVCQHQNTVPLRAYYYSKDEKLLVYVPLGSLCAALHGNKAAGRTPLD</sequence>
<proteinExistence type="predicted"/>
<protein>
    <submittedName>
        <fullName evidence="1">Uncharacterized protein</fullName>
    </submittedName>
</protein>
<reference evidence="1" key="3">
    <citation type="submission" date="2021-05" db="UniProtKB">
        <authorList>
            <consortium name="EnsemblPlants"/>
        </authorList>
    </citation>
    <scope>IDENTIFICATION</scope>
    <source>
        <strain evidence="1">cv. B73</strain>
    </source>
</reference>
<evidence type="ECO:0000313" key="1">
    <source>
        <dbReference type="EnsemblPlants" id="Zm00001eb396800_P001"/>
    </source>
</evidence>
<dbReference type="AlphaFoldDB" id="A0A804RAX1"/>
<accession>A0A804RAX1</accession>
<keyword evidence="2" id="KW-1185">Reference proteome</keyword>
<reference evidence="2" key="1">
    <citation type="journal article" date="2009" name="Science">
        <title>The B73 maize genome: complexity, diversity, and dynamics.</title>
        <authorList>
            <person name="Schnable P.S."/>
            <person name="Ware D."/>
            <person name="Fulton R.S."/>
            <person name="Stein J.C."/>
            <person name="Wei F."/>
            <person name="Pasternak S."/>
            <person name="Liang C."/>
            <person name="Zhang J."/>
            <person name="Fulton L."/>
            <person name="Graves T.A."/>
            <person name="Minx P."/>
            <person name="Reily A.D."/>
            <person name="Courtney L."/>
            <person name="Kruchowski S.S."/>
            <person name="Tomlinson C."/>
            <person name="Strong C."/>
            <person name="Delehaunty K."/>
            <person name="Fronick C."/>
            <person name="Courtney B."/>
            <person name="Rock S.M."/>
            <person name="Belter E."/>
            <person name="Du F."/>
            <person name="Kim K."/>
            <person name="Abbott R.M."/>
            <person name="Cotton M."/>
            <person name="Levy A."/>
            <person name="Marchetto P."/>
            <person name="Ochoa K."/>
            <person name="Jackson S.M."/>
            <person name="Gillam B."/>
            <person name="Chen W."/>
            <person name="Yan L."/>
            <person name="Higginbotham J."/>
            <person name="Cardenas M."/>
            <person name="Waligorski J."/>
            <person name="Applebaum E."/>
            <person name="Phelps L."/>
            <person name="Falcone J."/>
            <person name="Kanchi K."/>
            <person name="Thane T."/>
            <person name="Scimone A."/>
            <person name="Thane N."/>
            <person name="Henke J."/>
            <person name="Wang T."/>
            <person name="Ruppert J."/>
            <person name="Shah N."/>
            <person name="Rotter K."/>
            <person name="Hodges J."/>
            <person name="Ingenthron E."/>
            <person name="Cordes M."/>
            <person name="Kohlberg S."/>
            <person name="Sgro J."/>
            <person name="Delgado B."/>
            <person name="Mead K."/>
            <person name="Chinwalla A."/>
            <person name="Leonard S."/>
            <person name="Crouse K."/>
            <person name="Collura K."/>
            <person name="Kudrna D."/>
            <person name="Currie J."/>
            <person name="He R."/>
            <person name="Angelova A."/>
            <person name="Rajasekar S."/>
            <person name="Mueller T."/>
            <person name="Lomeli R."/>
            <person name="Scara G."/>
            <person name="Ko A."/>
            <person name="Delaney K."/>
            <person name="Wissotski M."/>
            <person name="Lopez G."/>
            <person name="Campos D."/>
            <person name="Braidotti M."/>
            <person name="Ashley E."/>
            <person name="Golser W."/>
            <person name="Kim H."/>
            <person name="Lee S."/>
            <person name="Lin J."/>
            <person name="Dujmic Z."/>
            <person name="Kim W."/>
            <person name="Talag J."/>
            <person name="Zuccolo A."/>
            <person name="Fan C."/>
            <person name="Sebastian A."/>
            <person name="Kramer M."/>
            <person name="Spiegel L."/>
            <person name="Nascimento L."/>
            <person name="Zutavern T."/>
            <person name="Miller B."/>
            <person name="Ambroise C."/>
            <person name="Muller S."/>
            <person name="Spooner W."/>
            <person name="Narechania A."/>
            <person name="Ren L."/>
            <person name="Wei S."/>
            <person name="Kumari S."/>
            <person name="Faga B."/>
            <person name="Levy M.J."/>
            <person name="McMahan L."/>
            <person name="Van Buren P."/>
            <person name="Vaughn M.W."/>
            <person name="Ying K."/>
            <person name="Yeh C.-T."/>
            <person name="Emrich S.J."/>
            <person name="Jia Y."/>
            <person name="Kalyanaraman A."/>
            <person name="Hsia A.-P."/>
            <person name="Barbazuk W.B."/>
            <person name="Baucom R.S."/>
            <person name="Brutnell T.P."/>
            <person name="Carpita N.C."/>
            <person name="Chaparro C."/>
            <person name="Chia J.-M."/>
            <person name="Deragon J.-M."/>
            <person name="Estill J.C."/>
            <person name="Fu Y."/>
            <person name="Jeddeloh J.A."/>
            <person name="Han Y."/>
            <person name="Lee H."/>
            <person name="Li P."/>
            <person name="Lisch D.R."/>
            <person name="Liu S."/>
            <person name="Liu Z."/>
            <person name="Nagel D.H."/>
            <person name="McCann M.C."/>
            <person name="SanMiguel P."/>
            <person name="Myers A.M."/>
            <person name="Nettleton D."/>
            <person name="Nguyen J."/>
            <person name="Penning B.W."/>
            <person name="Ponnala L."/>
            <person name="Schneider K.L."/>
            <person name="Schwartz D.C."/>
            <person name="Sharma A."/>
            <person name="Soderlund C."/>
            <person name="Springer N.M."/>
            <person name="Sun Q."/>
            <person name="Wang H."/>
            <person name="Waterman M."/>
            <person name="Westerman R."/>
            <person name="Wolfgruber T.K."/>
            <person name="Yang L."/>
            <person name="Yu Y."/>
            <person name="Zhang L."/>
            <person name="Zhou S."/>
            <person name="Zhu Q."/>
            <person name="Bennetzen J.L."/>
            <person name="Dawe R.K."/>
            <person name="Jiang J."/>
            <person name="Jiang N."/>
            <person name="Presting G.G."/>
            <person name="Wessler S.R."/>
            <person name="Aluru S."/>
            <person name="Martienssen R.A."/>
            <person name="Clifton S.W."/>
            <person name="McCombie W.R."/>
            <person name="Wing R.A."/>
            <person name="Wilson R.K."/>
        </authorList>
    </citation>
    <scope>NUCLEOTIDE SEQUENCE [LARGE SCALE GENOMIC DNA]</scope>
    <source>
        <strain evidence="2">cv. B73</strain>
    </source>
</reference>
<dbReference type="Proteomes" id="UP000007305">
    <property type="component" value="Chromosome 9"/>
</dbReference>
<organism evidence="1 2">
    <name type="scientific">Zea mays</name>
    <name type="common">Maize</name>
    <dbReference type="NCBI Taxonomy" id="4577"/>
    <lineage>
        <taxon>Eukaryota</taxon>
        <taxon>Viridiplantae</taxon>
        <taxon>Streptophyta</taxon>
        <taxon>Embryophyta</taxon>
        <taxon>Tracheophyta</taxon>
        <taxon>Spermatophyta</taxon>
        <taxon>Magnoliopsida</taxon>
        <taxon>Liliopsida</taxon>
        <taxon>Poales</taxon>
        <taxon>Poaceae</taxon>
        <taxon>PACMAD clade</taxon>
        <taxon>Panicoideae</taxon>
        <taxon>Andropogonodae</taxon>
        <taxon>Andropogoneae</taxon>
        <taxon>Tripsacinae</taxon>
        <taxon>Zea</taxon>
    </lineage>
</organism>
<dbReference type="EnsemblPlants" id="Zm00001eb396800_T001">
    <property type="protein sequence ID" value="Zm00001eb396800_P001"/>
    <property type="gene ID" value="Zm00001eb396800"/>
</dbReference>
<reference evidence="1" key="2">
    <citation type="submission" date="2019-07" db="EMBL/GenBank/DDBJ databases">
        <authorList>
            <person name="Seetharam A."/>
            <person name="Woodhouse M."/>
            <person name="Cannon E."/>
        </authorList>
    </citation>
    <scope>NUCLEOTIDE SEQUENCE [LARGE SCALE GENOMIC DNA]</scope>
    <source>
        <strain evidence="1">cv. B73</strain>
    </source>
</reference>
<dbReference type="InterPro" id="IPR011009">
    <property type="entry name" value="Kinase-like_dom_sf"/>
</dbReference>
<dbReference type="InterPro" id="IPR050994">
    <property type="entry name" value="At_inactive_RLKs"/>
</dbReference>
<dbReference type="PANTHER" id="PTHR48010:SF88">
    <property type="entry name" value="OS05G0480400 PROTEIN"/>
    <property type="match status" value="1"/>
</dbReference>
<dbReference type="PANTHER" id="PTHR48010">
    <property type="entry name" value="OS05G0588300 PROTEIN"/>
    <property type="match status" value="1"/>
</dbReference>
<dbReference type="Gene3D" id="3.30.200.20">
    <property type="entry name" value="Phosphorylase Kinase, domain 1"/>
    <property type="match status" value="1"/>
</dbReference>
<dbReference type="SUPFAM" id="SSF56112">
    <property type="entry name" value="Protein kinase-like (PK-like)"/>
    <property type="match status" value="1"/>
</dbReference>